<keyword evidence="7" id="KW-1185">Reference proteome</keyword>
<reference evidence="6" key="1">
    <citation type="journal article" date="2017" name="Mycologia">
        <title>Fusarium algeriense, sp. nov., a novel toxigenic crown rot pathogen of durum wheat from Algeria is nested in the Fusarium burgessii species complex.</title>
        <authorList>
            <person name="Laraba I."/>
            <person name="Keddad A."/>
            <person name="Boureghda H."/>
            <person name="Abdallah N."/>
            <person name="Vaughan M.M."/>
            <person name="Proctor R.H."/>
            <person name="Busman M."/>
            <person name="O'Donnell K."/>
        </authorList>
    </citation>
    <scope>NUCLEOTIDE SEQUENCE</scope>
    <source>
        <strain evidence="6">NRRL 25174</strain>
    </source>
</reference>
<keyword evidence="2" id="KW-0479">Metal-binding</keyword>
<dbReference type="GO" id="GO:0006351">
    <property type="term" value="P:DNA-templated transcription"/>
    <property type="evidence" value="ECO:0007669"/>
    <property type="project" value="InterPro"/>
</dbReference>
<dbReference type="SMART" id="SM00066">
    <property type="entry name" value="GAL4"/>
    <property type="match status" value="1"/>
</dbReference>
<organism evidence="6 7">
    <name type="scientific">Fusarium beomiforme</name>
    <dbReference type="NCBI Taxonomy" id="44412"/>
    <lineage>
        <taxon>Eukaryota</taxon>
        <taxon>Fungi</taxon>
        <taxon>Dikarya</taxon>
        <taxon>Ascomycota</taxon>
        <taxon>Pezizomycotina</taxon>
        <taxon>Sordariomycetes</taxon>
        <taxon>Hypocreomycetidae</taxon>
        <taxon>Hypocreales</taxon>
        <taxon>Nectriaceae</taxon>
        <taxon>Fusarium</taxon>
        <taxon>Fusarium burgessii species complex</taxon>
    </lineage>
</organism>
<dbReference type="Proteomes" id="UP000730481">
    <property type="component" value="Unassembled WGS sequence"/>
</dbReference>
<accession>A0A9P5AYG1</accession>
<dbReference type="Pfam" id="PF04082">
    <property type="entry name" value="Fungal_trans"/>
    <property type="match status" value="1"/>
</dbReference>
<dbReference type="GO" id="GO:0003677">
    <property type="term" value="F:DNA binding"/>
    <property type="evidence" value="ECO:0007669"/>
    <property type="project" value="InterPro"/>
</dbReference>
<evidence type="ECO:0000256" key="2">
    <source>
        <dbReference type="ARBA" id="ARBA00022723"/>
    </source>
</evidence>
<dbReference type="InterPro" id="IPR050613">
    <property type="entry name" value="Sec_Metabolite_Reg"/>
</dbReference>
<feature type="region of interest" description="Disordered" evidence="4">
    <location>
        <begin position="49"/>
        <end position="147"/>
    </location>
</feature>
<dbReference type="InterPro" id="IPR007219">
    <property type="entry name" value="XnlR_reg_dom"/>
</dbReference>
<dbReference type="GO" id="GO:0008270">
    <property type="term" value="F:zinc ion binding"/>
    <property type="evidence" value="ECO:0007669"/>
    <property type="project" value="InterPro"/>
</dbReference>
<dbReference type="PANTHER" id="PTHR31001:SF90">
    <property type="entry name" value="CENTROMERE DNA-BINDING PROTEIN COMPLEX CBF3 SUBUNIT B"/>
    <property type="match status" value="1"/>
</dbReference>
<dbReference type="GO" id="GO:0000981">
    <property type="term" value="F:DNA-binding transcription factor activity, RNA polymerase II-specific"/>
    <property type="evidence" value="ECO:0007669"/>
    <property type="project" value="InterPro"/>
</dbReference>
<feature type="compositionally biased region" description="Low complexity" evidence="4">
    <location>
        <begin position="138"/>
        <end position="147"/>
    </location>
</feature>
<dbReference type="PROSITE" id="PS00463">
    <property type="entry name" value="ZN2_CY6_FUNGAL_1"/>
    <property type="match status" value="1"/>
</dbReference>
<dbReference type="InterPro" id="IPR001138">
    <property type="entry name" value="Zn2Cys6_DnaBD"/>
</dbReference>
<name>A0A9P5AYG1_9HYPO</name>
<dbReference type="CDD" id="cd12148">
    <property type="entry name" value="fungal_TF_MHR"/>
    <property type="match status" value="1"/>
</dbReference>
<feature type="region of interest" description="Disordered" evidence="4">
    <location>
        <begin position="660"/>
        <end position="682"/>
    </location>
</feature>
<dbReference type="InterPro" id="IPR036864">
    <property type="entry name" value="Zn2-C6_fun-type_DNA-bd_sf"/>
</dbReference>
<feature type="compositionally biased region" description="Polar residues" evidence="4">
    <location>
        <begin position="127"/>
        <end position="136"/>
    </location>
</feature>
<evidence type="ECO:0000256" key="4">
    <source>
        <dbReference type="SAM" id="MobiDB-lite"/>
    </source>
</evidence>
<dbReference type="PROSITE" id="PS50048">
    <property type="entry name" value="ZN2_CY6_FUNGAL_2"/>
    <property type="match status" value="1"/>
</dbReference>
<keyword evidence="3" id="KW-0539">Nucleus</keyword>
<reference evidence="6" key="2">
    <citation type="submission" date="2020-02" db="EMBL/GenBank/DDBJ databases">
        <title>Identification and distribution of gene clusters putatively required for synthesis of sphingolipid metabolism inhibitors in phylogenetically diverse species of the filamentous fungus Fusarium.</title>
        <authorList>
            <person name="Kim H.-S."/>
            <person name="Busman M."/>
            <person name="Brown D.W."/>
            <person name="Divon H."/>
            <person name="Uhlig S."/>
            <person name="Proctor R.H."/>
        </authorList>
    </citation>
    <scope>NUCLEOTIDE SEQUENCE</scope>
    <source>
        <strain evidence="6">NRRL 25174</strain>
    </source>
</reference>
<evidence type="ECO:0000256" key="1">
    <source>
        <dbReference type="ARBA" id="ARBA00004123"/>
    </source>
</evidence>
<comment type="subcellular location">
    <subcellularLocation>
        <location evidence="1">Nucleus</location>
    </subcellularLocation>
</comment>
<sequence>MSSNMQSPQSADASRPRRQRRTLSCLPCRLSKLRCGRTTPCPMCIRHNREDRCRRNPPPVLASKHHVPASRNLRPKDLAPSGSASVADTTKDLPPLTPASLSKEDGGNASLQRGSPRGDGRGFSPHVLSQPQSQPHQADANSANKVSVASAVASRSHDACERTVLDETPSYWKRYLVDILPSQSQCDMFVSYFFENINWIYQAVHAPSLRDQHRKFWASEVDQVDLNWLALLYIILCLGAVYIPSEMAEAVGFEASDLPLLHSRWYAASRQALHAGGYDCKPTLVQLQVFLLSQLYWYATKNIEALNSHMGQAIRNAQALGLDKEAPQSFNCLEREMRHRIWWDLVSTDTFQSLCLGRPTLLQAHLSSVPFPSNCNDEDMSPLAVNARPITEPTEFSAHIFRARVFKVLSQLYIDNGTNLSSYRFVDEINTKLSGVLASVPWYLRDDLDSIRRRLPSRLAATLAWQRHILHSCVGTQRVRMYRPFLKSLEGDAWQRCVEASTGTLAIYKSLRLQNVAQFQRSQKMHVQAYQVFSAAVALATFLLVEMPSNAGVLRADIELVLDDLHSYSHSLDRERRMPLVSDGQKVIHRILRLYDARRRLRSRKGQAGYGDECAARPSESGDTPAALVPAIYSVFGGESTARCYLERCAIDYILNEPATSGRPVSSADPGGSGKRSQGAVSNVADQWEQSLDFLSAAEPSLSADDFSSDTTDMPAWDALFDSSNWGQWGELLLADLDTFMVTGTEGVESKNFA</sequence>
<evidence type="ECO:0000313" key="6">
    <source>
        <dbReference type="EMBL" id="KAF4345367.1"/>
    </source>
</evidence>
<dbReference type="PANTHER" id="PTHR31001">
    <property type="entry name" value="UNCHARACTERIZED TRANSCRIPTIONAL REGULATORY PROTEIN"/>
    <property type="match status" value="1"/>
</dbReference>
<gene>
    <name evidence="6" type="ORF">FBEOM_668</name>
</gene>
<dbReference type="SUPFAM" id="SSF57701">
    <property type="entry name" value="Zn2/Cys6 DNA-binding domain"/>
    <property type="match status" value="1"/>
</dbReference>
<evidence type="ECO:0000256" key="3">
    <source>
        <dbReference type="ARBA" id="ARBA00023242"/>
    </source>
</evidence>
<dbReference type="AlphaFoldDB" id="A0A9P5AYG1"/>
<protein>
    <submittedName>
        <fullName evidence="6">Transcription factor</fullName>
    </submittedName>
</protein>
<dbReference type="GO" id="GO:0005634">
    <property type="term" value="C:nucleus"/>
    <property type="evidence" value="ECO:0007669"/>
    <property type="project" value="UniProtKB-SubCell"/>
</dbReference>
<proteinExistence type="predicted"/>
<dbReference type="SMART" id="SM00906">
    <property type="entry name" value="Fungal_trans"/>
    <property type="match status" value="1"/>
</dbReference>
<feature type="region of interest" description="Disordered" evidence="4">
    <location>
        <begin position="1"/>
        <end position="20"/>
    </location>
</feature>
<evidence type="ECO:0000313" key="7">
    <source>
        <dbReference type="Proteomes" id="UP000730481"/>
    </source>
</evidence>
<dbReference type="CDD" id="cd00067">
    <property type="entry name" value="GAL4"/>
    <property type="match status" value="1"/>
</dbReference>
<dbReference type="EMBL" id="PVQB02000027">
    <property type="protein sequence ID" value="KAF4345367.1"/>
    <property type="molecule type" value="Genomic_DNA"/>
</dbReference>
<evidence type="ECO:0000259" key="5">
    <source>
        <dbReference type="PROSITE" id="PS50048"/>
    </source>
</evidence>
<comment type="caution">
    <text evidence="6">The sequence shown here is derived from an EMBL/GenBank/DDBJ whole genome shotgun (WGS) entry which is preliminary data.</text>
</comment>
<feature type="domain" description="Zn(2)-C6 fungal-type" evidence="5">
    <location>
        <begin position="24"/>
        <end position="55"/>
    </location>
</feature>
<feature type="compositionally biased region" description="Polar residues" evidence="4">
    <location>
        <begin position="1"/>
        <end position="12"/>
    </location>
</feature>
<dbReference type="OrthoDB" id="410267at2759"/>